<evidence type="ECO:0000259" key="1">
    <source>
        <dbReference type="Pfam" id="PF16178"/>
    </source>
</evidence>
<dbReference type="InterPro" id="IPR032394">
    <property type="entry name" value="Anoct_dimer"/>
</dbReference>
<dbReference type="EMBL" id="BGPR01000232">
    <property type="protein sequence ID" value="GBM06692.1"/>
    <property type="molecule type" value="Genomic_DNA"/>
</dbReference>
<feature type="domain" description="Anoctamin dimerisation" evidence="1">
    <location>
        <begin position="7"/>
        <end position="82"/>
    </location>
</feature>
<dbReference type="OrthoDB" id="6426827at2759"/>
<protein>
    <recommendedName>
        <fullName evidence="1">Anoctamin dimerisation domain-containing protein</fullName>
    </recommendedName>
</protein>
<evidence type="ECO:0000313" key="3">
    <source>
        <dbReference type="Proteomes" id="UP000499080"/>
    </source>
</evidence>
<proteinExistence type="predicted"/>
<comment type="caution">
    <text evidence="2">The sequence shown here is derived from an EMBL/GenBank/DDBJ whole genome shotgun (WGS) entry which is preliminary data.</text>
</comment>
<dbReference type="GO" id="GO:0046983">
    <property type="term" value="F:protein dimerization activity"/>
    <property type="evidence" value="ECO:0007669"/>
    <property type="project" value="InterPro"/>
</dbReference>
<accession>A0A4Y2CQG3</accession>
<gene>
    <name evidence="2" type="ORF">AVEN_190903_1</name>
</gene>
<dbReference type="Proteomes" id="UP000499080">
    <property type="component" value="Unassembled WGS sequence"/>
</dbReference>
<keyword evidence="3" id="KW-1185">Reference proteome</keyword>
<sequence length="90" mass="10671">MLASTRYVLVYDDPAYDLEKGQEPTGIQTKMENLRRRFMVAIRKETLSVMEERVGKHIFVKVSCPLEREYKEAENMRVELPLYGVRLIEY</sequence>
<dbReference type="Pfam" id="PF16178">
    <property type="entry name" value="Anoct_dimer"/>
    <property type="match status" value="1"/>
</dbReference>
<reference evidence="2 3" key="1">
    <citation type="journal article" date="2019" name="Sci. Rep.">
        <title>Orb-weaving spider Araneus ventricosus genome elucidates the spidroin gene catalogue.</title>
        <authorList>
            <person name="Kono N."/>
            <person name="Nakamura H."/>
            <person name="Ohtoshi R."/>
            <person name="Moran D.A.P."/>
            <person name="Shinohara A."/>
            <person name="Yoshida Y."/>
            <person name="Fujiwara M."/>
            <person name="Mori M."/>
            <person name="Tomita M."/>
            <person name="Arakawa K."/>
        </authorList>
    </citation>
    <scope>NUCLEOTIDE SEQUENCE [LARGE SCALE GENOMIC DNA]</scope>
</reference>
<evidence type="ECO:0000313" key="2">
    <source>
        <dbReference type="EMBL" id="GBM06692.1"/>
    </source>
</evidence>
<dbReference type="AlphaFoldDB" id="A0A4Y2CQG3"/>
<name>A0A4Y2CQG3_ARAVE</name>
<organism evidence="2 3">
    <name type="scientific">Araneus ventricosus</name>
    <name type="common">Orbweaver spider</name>
    <name type="synonym">Epeira ventricosa</name>
    <dbReference type="NCBI Taxonomy" id="182803"/>
    <lineage>
        <taxon>Eukaryota</taxon>
        <taxon>Metazoa</taxon>
        <taxon>Ecdysozoa</taxon>
        <taxon>Arthropoda</taxon>
        <taxon>Chelicerata</taxon>
        <taxon>Arachnida</taxon>
        <taxon>Araneae</taxon>
        <taxon>Araneomorphae</taxon>
        <taxon>Entelegynae</taxon>
        <taxon>Araneoidea</taxon>
        <taxon>Araneidae</taxon>
        <taxon>Araneus</taxon>
    </lineage>
</organism>